<dbReference type="RefSeq" id="WP_132420519.1">
    <property type="nucleotide sequence ID" value="NZ_SKFG01000049.1"/>
</dbReference>
<comment type="caution">
    <text evidence="2">The sequence shown here is derived from an EMBL/GenBank/DDBJ whole genome shotgun (WGS) entry which is preliminary data.</text>
</comment>
<evidence type="ECO:0000313" key="2">
    <source>
        <dbReference type="EMBL" id="TCZ69616.1"/>
    </source>
</evidence>
<organism evidence="2 3">
    <name type="scientific">Paenibacillus albiflavus</name>
    <dbReference type="NCBI Taxonomy" id="2545760"/>
    <lineage>
        <taxon>Bacteria</taxon>
        <taxon>Bacillati</taxon>
        <taxon>Bacillota</taxon>
        <taxon>Bacilli</taxon>
        <taxon>Bacillales</taxon>
        <taxon>Paenibacillaceae</taxon>
        <taxon>Paenibacillus</taxon>
    </lineage>
</organism>
<evidence type="ECO:0000313" key="3">
    <source>
        <dbReference type="Proteomes" id="UP000295418"/>
    </source>
</evidence>
<feature type="transmembrane region" description="Helical" evidence="1">
    <location>
        <begin position="87"/>
        <end position="104"/>
    </location>
</feature>
<keyword evidence="1" id="KW-0472">Membrane</keyword>
<dbReference type="OrthoDB" id="2666550at2"/>
<accession>A0A4R4DXP9</accession>
<dbReference type="AlphaFoldDB" id="A0A4R4DXP9"/>
<proteinExistence type="predicted"/>
<protein>
    <submittedName>
        <fullName evidence="2">Uncharacterized protein</fullName>
    </submittedName>
</protein>
<keyword evidence="3" id="KW-1185">Reference proteome</keyword>
<sequence>MKQNHKKIGLGSISLLLFIFGILFSISFGNRESFGDNILRFLGLNPWSNGDTGLHYTIFYSLVFYIPALILGYKFKNDLGAKLGKTLSLITNILLSTMILFFIVV</sequence>
<name>A0A4R4DXP9_9BACL</name>
<dbReference type="EMBL" id="SKFG01000049">
    <property type="protein sequence ID" value="TCZ69616.1"/>
    <property type="molecule type" value="Genomic_DNA"/>
</dbReference>
<reference evidence="2 3" key="1">
    <citation type="submission" date="2019-03" db="EMBL/GenBank/DDBJ databases">
        <authorList>
            <person name="Kim M.K.M."/>
        </authorList>
    </citation>
    <scope>NUCLEOTIDE SEQUENCE [LARGE SCALE GENOMIC DNA]</scope>
    <source>
        <strain evidence="2 3">18JY21-1</strain>
    </source>
</reference>
<gene>
    <name evidence="2" type="ORF">E0485_23690</name>
</gene>
<keyword evidence="1" id="KW-0812">Transmembrane</keyword>
<dbReference type="Proteomes" id="UP000295418">
    <property type="component" value="Unassembled WGS sequence"/>
</dbReference>
<feature type="transmembrane region" description="Helical" evidence="1">
    <location>
        <begin position="53"/>
        <end position="75"/>
    </location>
</feature>
<evidence type="ECO:0000256" key="1">
    <source>
        <dbReference type="SAM" id="Phobius"/>
    </source>
</evidence>
<keyword evidence="1" id="KW-1133">Transmembrane helix</keyword>